<dbReference type="AlphaFoldDB" id="A0A6H1ZZE3"/>
<dbReference type="EMBL" id="MT145097">
    <property type="protein sequence ID" value="QJI03541.1"/>
    <property type="molecule type" value="Genomic_DNA"/>
</dbReference>
<reference evidence="2" key="1">
    <citation type="submission" date="2020-03" db="EMBL/GenBank/DDBJ databases">
        <title>The deep terrestrial virosphere.</title>
        <authorList>
            <person name="Holmfeldt K."/>
            <person name="Nilsson E."/>
            <person name="Simone D."/>
            <person name="Lopez-Fernandez M."/>
            <person name="Wu X."/>
            <person name="de Brujin I."/>
            <person name="Lundin D."/>
            <person name="Andersson A."/>
            <person name="Bertilsson S."/>
            <person name="Dopson M."/>
        </authorList>
    </citation>
    <scope>NUCLEOTIDE SEQUENCE</scope>
    <source>
        <strain evidence="2">TM448A03057</strain>
        <strain evidence="3">TM448B04657</strain>
    </source>
</reference>
<sequence>MTRHHKPKRSNSVGFYCGDSELAVITELAEQQGLTKSAAIREACAWRLKRLREEQRLMQAVEETLGE</sequence>
<organism evidence="2">
    <name type="scientific">viral metagenome</name>
    <dbReference type="NCBI Taxonomy" id="1070528"/>
    <lineage>
        <taxon>unclassified sequences</taxon>
        <taxon>metagenomes</taxon>
        <taxon>organismal metagenomes</taxon>
    </lineage>
</organism>
<feature type="domain" description="Ribbon-helix-helix protein CopG" evidence="1">
    <location>
        <begin position="12"/>
        <end position="43"/>
    </location>
</feature>
<dbReference type="GO" id="GO:0006355">
    <property type="term" value="P:regulation of DNA-templated transcription"/>
    <property type="evidence" value="ECO:0007669"/>
    <property type="project" value="InterPro"/>
</dbReference>
<dbReference type="InterPro" id="IPR002145">
    <property type="entry name" value="CopG"/>
</dbReference>
<dbReference type="EMBL" id="MT144375">
    <property type="protein sequence ID" value="QJA52878.1"/>
    <property type="molecule type" value="Genomic_DNA"/>
</dbReference>
<evidence type="ECO:0000313" key="2">
    <source>
        <dbReference type="EMBL" id="QJA52878.1"/>
    </source>
</evidence>
<gene>
    <name evidence="2" type="ORF">TM448A03057_0009</name>
    <name evidence="3" type="ORF">TM448B04657_0004</name>
</gene>
<accession>A0A6H1ZZE3</accession>
<dbReference type="Pfam" id="PF01402">
    <property type="entry name" value="RHH_1"/>
    <property type="match status" value="1"/>
</dbReference>
<protein>
    <submittedName>
        <fullName evidence="2">Putative ribbon-helix-helix protein repressor</fullName>
    </submittedName>
</protein>
<evidence type="ECO:0000259" key="1">
    <source>
        <dbReference type="Pfam" id="PF01402"/>
    </source>
</evidence>
<proteinExistence type="predicted"/>
<name>A0A6H1ZZE3_9ZZZZ</name>
<evidence type="ECO:0000313" key="3">
    <source>
        <dbReference type="EMBL" id="QJI03541.1"/>
    </source>
</evidence>